<dbReference type="PANTHER" id="PTHR30461">
    <property type="entry name" value="DNA-INVERTASE FROM LAMBDOID PROPHAGE"/>
    <property type="match status" value="1"/>
</dbReference>
<keyword evidence="5" id="KW-0175">Coiled coil</keyword>
<evidence type="ECO:0000256" key="3">
    <source>
        <dbReference type="ARBA" id="ARBA00022833"/>
    </source>
</evidence>
<dbReference type="CDD" id="cd03770">
    <property type="entry name" value="SR_TndX_transposase"/>
    <property type="match status" value="1"/>
</dbReference>
<dbReference type="PROSITE" id="PS51737">
    <property type="entry name" value="RECOMBINASE_DNA_BIND"/>
    <property type="match status" value="1"/>
</dbReference>
<feature type="domain" description="Recombinase" evidence="7">
    <location>
        <begin position="165"/>
        <end position="306"/>
    </location>
</feature>
<dbReference type="PROSITE" id="PS51736">
    <property type="entry name" value="RECOMBINASES_3"/>
    <property type="match status" value="1"/>
</dbReference>
<dbReference type="InterPro" id="IPR025827">
    <property type="entry name" value="Zn_ribbon_recom_dom"/>
</dbReference>
<dbReference type="Gene3D" id="3.90.1750.20">
    <property type="entry name" value="Putative Large Serine Recombinase, Chain B, Domain 2"/>
    <property type="match status" value="1"/>
</dbReference>
<comment type="similarity">
    <text evidence="1">Belongs to the archaeal RpoM/eukaryotic RPA12/RPB9/RPC11 RNA polymerase family.</text>
</comment>
<dbReference type="PROSITE" id="PS01030">
    <property type="entry name" value="RNA_POL_M_15KD"/>
    <property type="match status" value="1"/>
</dbReference>
<dbReference type="InterPro" id="IPR019761">
    <property type="entry name" value="DNA-dir_RNA_pol-M_15_CS"/>
</dbReference>
<sequence>MLRQTTPKITALYPRLSHEDELQGESNSISNQKRILETYAKQNGFTNLRWYTDDGYSGANFQRPGFQSMLADIEAGLVGTVIVKDMSRLGRNYLQVGMYTDMIFPQKGVRFIAINDGVDSAQGENDFAPLRNIFNEWLVRDTSKKIKAVKRSKGMSGKPITSKPVYGYLMDKDENFIIDEEAAPVVRQIYSLCLAGNGPTKIARMLTEQQIPTPGTLEYRRTGSTRRYHPGYECKWATNTVVHLLENREYTGCLVNFKTEKPSYKTKHSVENPIEKQAVFENHHEPIIDTQTWERVQELRKQRKRPNRYDEVGLFSGLLFCGDCGSVMYQQRYQTDKRKQDCYICGSYKKRTADCTAHFIRTDLLTAGVTENLRRVTSYAAKHEARFMKQLIQQNEDGDKRRNAAKRKELEAAEKRISELSAIFKRLYEDSVSGRISDERFTELSADYEAEQKGLKEKAAALQEELSRVREAAQNAEKFMNVVRRHTTIEELTPTLLREFVEKIVIYEAEPLDGKRHGKLRRQDIDIYYAFVGKIDLPE</sequence>
<protein>
    <submittedName>
        <fullName evidence="8">Recombinase family protein</fullName>
    </submittedName>
</protein>
<dbReference type="PANTHER" id="PTHR30461:SF23">
    <property type="entry name" value="DNA RECOMBINASE-RELATED"/>
    <property type="match status" value="1"/>
</dbReference>
<dbReference type="Pfam" id="PF00239">
    <property type="entry name" value="Resolvase"/>
    <property type="match status" value="1"/>
</dbReference>
<evidence type="ECO:0000256" key="4">
    <source>
        <dbReference type="ARBA" id="ARBA00023163"/>
    </source>
</evidence>
<dbReference type="EMBL" id="BAABYW010000001">
    <property type="protein sequence ID" value="GAA6406165.1"/>
    <property type="molecule type" value="Genomic_DNA"/>
</dbReference>
<dbReference type="InterPro" id="IPR006119">
    <property type="entry name" value="Resolv_N"/>
</dbReference>
<dbReference type="InterPro" id="IPR036162">
    <property type="entry name" value="Resolvase-like_N_sf"/>
</dbReference>
<evidence type="ECO:0000313" key="9">
    <source>
        <dbReference type="Proteomes" id="UP001600943"/>
    </source>
</evidence>
<reference evidence="8 9" key="1">
    <citation type="submission" date="2024-04" db="EMBL/GenBank/DDBJ databases">
        <title>Defined microbial consortia suppress multidrug-resistant proinflammatory Enterobacteriaceae via ecological control.</title>
        <authorList>
            <person name="Furuichi M."/>
            <person name="Kawaguchi T."/>
            <person name="Pust M."/>
            <person name="Yasuma K."/>
            <person name="Plichta D."/>
            <person name="Hasegawa N."/>
            <person name="Ohya T."/>
            <person name="Bhattarai S."/>
            <person name="Sasajima S."/>
            <person name="Aoto Y."/>
            <person name="Tuganbaev T."/>
            <person name="Yaginuma M."/>
            <person name="Ueda M."/>
            <person name="Okahashi N."/>
            <person name="Amafuji K."/>
            <person name="Kiridooshi Y."/>
            <person name="Sugita K."/>
            <person name="Strazar M."/>
            <person name="Skelly A."/>
            <person name="Suda W."/>
            <person name="Hattori M."/>
            <person name="Nakamoto N."/>
            <person name="Caballero S."/>
            <person name="Norman J."/>
            <person name="Olle B."/>
            <person name="Tanoue T."/>
            <person name="Arita M."/>
            <person name="Bucci V."/>
            <person name="Atarashi K."/>
            <person name="Xavier R."/>
            <person name="Honda K."/>
        </authorList>
    </citation>
    <scope>NUCLEOTIDE SEQUENCE [LARGE SCALE GENOMIC DNA]</scope>
    <source>
        <strain evidence="9">k04-0078-D8-1</strain>
    </source>
</reference>
<proteinExistence type="inferred from homology"/>
<dbReference type="Pfam" id="PF07508">
    <property type="entry name" value="Recombinase"/>
    <property type="match status" value="1"/>
</dbReference>
<accession>A0ABQ0B3Z5</accession>
<dbReference type="InterPro" id="IPR050639">
    <property type="entry name" value="SSR_resolvase"/>
</dbReference>
<evidence type="ECO:0000256" key="5">
    <source>
        <dbReference type="SAM" id="Coils"/>
    </source>
</evidence>
<dbReference type="InterPro" id="IPR025378">
    <property type="entry name" value="DUF4368"/>
</dbReference>
<evidence type="ECO:0000256" key="2">
    <source>
        <dbReference type="ARBA" id="ARBA00022723"/>
    </source>
</evidence>
<keyword evidence="3" id="KW-0862">Zinc</keyword>
<evidence type="ECO:0000313" key="8">
    <source>
        <dbReference type="EMBL" id="GAA6406165.1"/>
    </source>
</evidence>
<evidence type="ECO:0000259" key="6">
    <source>
        <dbReference type="PROSITE" id="PS51736"/>
    </source>
</evidence>
<dbReference type="SUPFAM" id="SSF53041">
    <property type="entry name" value="Resolvase-like"/>
    <property type="match status" value="1"/>
</dbReference>
<comment type="caution">
    <text evidence="8">The sequence shown here is derived from an EMBL/GenBank/DDBJ whole genome shotgun (WGS) entry which is preliminary data.</text>
</comment>
<keyword evidence="9" id="KW-1185">Reference proteome</keyword>
<dbReference type="InterPro" id="IPR038109">
    <property type="entry name" value="DNA_bind_recomb_sf"/>
</dbReference>
<keyword evidence="4" id="KW-0804">Transcription</keyword>
<dbReference type="RefSeq" id="WP_390403139.1">
    <property type="nucleotide sequence ID" value="NZ_BAABYW010000001.1"/>
</dbReference>
<dbReference type="InterPro" id="IPR011109">
    <property type="entry name" value="DNA_bind_recombinase_dom"/>
</dbReference>
<dbReference type="Pfam" id="PF13408">
    <property type="entry name" value="Zn_ribbon_recom"/>
    <property type="match status" value="1"/>
</dbReference>
<keyword evidence="2" id="KW-0479">Metal-binding</keyword>
<feature type="coiled-coil region" evidence="5">
    <location>
        <begin position="388"/>
        <end position="479"/>
    </location>
</feature>
<evidence type="ECO:0000259" key="7">
    <source>
        <dbReference type="PROSITE" id="PS51737"/>
    </source>
</evidence>
<evidence type="ECO:0000256" key="1">
    <source>
        <dbReference type="ARBA" id="ARBA00008925"/>
    </source>
</evidence>
<dbReference type="Proteomes" id="UP001600943">
    <property type="component" value="Unassembled WGS sequence"/>
</dbReference>
<name>A0ABQ0B3Z5_9FIRM</name>
<dbReference type="SMART" id="SM00857">
    <property type="entry name" value="Resolvase"/>
    <property type="match status" value="1"/>
</dbReference>
<gene>
    <name evidence="8" type="ORF">K040078D81_02820</name>
</gene>
<dbReference type="Gene3D" id="3.40.50.1390">
    <property type="entry name" value="Resolvase, N-terminal catalytic domain"/>
    <property type="match status" value="1"/>
</dbReference>
<organism evidence="8 9">
    <name type="scientific">Blautia hominis</name>
    <dbReference type="NCBI Taxonomy" id="2025493"/>
    <lineage>
        <taxon>Bacteria</taxon>
        <taxon>Bacillati</taxon>
        <taxon>Bacillota</taxon>
        <taxon>Clostridia</taxon>
        <taxon>Lachnospirales</taxon>
        <taxon>Lachnospiraceae</taxon>
        <taxon>Blautia</taxon>
    </lineage>
</organism>
<feature type="domain" description="Resolvase/invertase-type recombinase catalytic" evidence="6">
    <location>
        <begin position="9"/>
        <end position="165"/>
    </location>
</feature>
<dbReference type="Pfam" id="PF14287">
    <property type="entry name" value="DUF4368"/>
    <property type="match status" value="1"/>
</dbReference>